<gene>
    <name evidence="1" type="ORF">BN578_00572</name>
</gene>
<dbReference type="Proteomes" id="UP000018168">
    <property type="component" value="Unassembled WGS sequence"/>
</dbReference>
<protein>
    <submittedName>
        <fullName evidence="1">Uncharacterized protein</fullName>
    </submittedName>
</protein>
<evidence type="ECO:0000313" key="1">
    <source>
        <dbReference type="EMBL" id="CDC05040.1"/>
    </source>
</evidence>
<name>R6N1Z1_9FIRM</name>
<evidence type="ECO:0000313" key="2">
    <source>
        <dbReference type="Proteomes" id="UP000018168"/>
    </source>
</evidence>
<sequence length="90" mass="10146">MAEYLEREALLHGMKMDIRPPFAVVRDFPAADVAEVKHGKWIEVQKENIWNDIVPVLECSACGKYTVGTRGIMTKSNYCPNCGAKMDLED</sequence>
<comment type="caution">
    <text evidence="1">The sequence shown here is derived from an EMBL/GenBank/DDBJ whole genome shotgun (WGS) entry which is preliminary data.</text>
</comment>
<accession>R6N1Z1</accession>
<dbReference type="AlphaFoldDB" id="R6N1Z1"/>
<reference evidence="1" key="1">
    <citation type="submission" date="2012-11" db="EMBL/GenBank/DDBJ databases">
        <title>Dependencies among metagenomic species, viruses, plasmids and units of genetic variation.</title>
        <authorList>
            <person name="Nielsen H.B."/>
            <person name="Almeida M."/>
            <person name="Juncker A.S."/>
            <person name="Rasmussen S."/>
            <person name="Li J."/>
            <person name="Sunagawa S."/>
            <person name="Plichta D."/>
            <person name="Gautier L."/>
            <person name="Le Chatelier E."/>
            <person name="Peletier E."/>
            <person name="Bonde I."/>
            <person name="Nielsen T."/>
            <person name="Manichanh C."/>
            <person name="Arumugam M."/>
            <person name="Batto J."/>
            <person name="Santos M.B.Q.D."/>
            <person name="Blom N."/>
            <person name="Borruel N."/>
            <person name="Burgdorf K.S."/>
            <person name="Boumezbeur F."/>
            <person name="Casellas F."/>
            <person name="Dore J."/>
            <person name="Guarner F."/>
            <person name="Hansen T."/>
            <person name="Hildebrand F."/>
            <person name="Kaas R.S."/>
            <person name="Kennedy S."/>
            <person name="Kristiansen K."/>
            <person name="Kultima J.R."/>
            <person name="Leonard P."/>
            <person name="Levenez F."/>
            <person name="Lund O."/>
            <person name="Moumen B."/>
            <person name="Le Paslier D."/>
            <person name="Pons N."/>
            <person name="Pedersen O."/>
            <person name="Prifti E."/>
            <person name="Qin J."/>
            <person name="Raes J."/>
            <person name="Tap J."/>
            <person name="Tims S."/>
            <person name="Ussery D.W."/>
            <person name="Yamada T."/>
            <person name="MetaHit consortium"/>
            <person name="Renault P."/>
            <person name="Sicheritz-Ponten T."/>
            <person name="Bork P."/>
            <person name="Wang J."/>
            <person name="Brunak S."/>
            <person name="Ehrlich S.D."/>
        </authorList>
    </citation>
    <scope>NUCLEOTIDE SEQUENCE [LARGE SCALE GENOMIC DNA]</scope>
</reference>
<dbReference type="EMBL" id="CBEP010000091">
    <property type="protein sequence ID" value="CDC05040.1"/>
    <property type="molecule type" value="Genomic_DNA"/>
</dbReference>
<proteinExistence type="predicted"/>
<organism evidence="1 2">
    <name type="scientific">[Clostridium] leptum CAG:27</name>
    <dbReference type="NCBI Taxonomy" id="1263068"/>
    <lineage>
        <taxon>Bacteria</taxon>
        <taxon>Bacillati</taxon>
        <taxon>Bacillota</taxon>
        <taxon>Clostridia</taxon>
        <taxon>Eubacteriales</taxon>
        <taxon>Oscillospiraceae</taxon>
        <taxon>Oscillospiraceae incertae sedis</taxon>
    </lineage>
</organism>